<evidence type="ECO:0000259" key="1">
    <source>
        <dbReference type="PROSITE" id="PS50042"/>
    </source>
</evidence>
<dbReference type="InterPro" id="IPR014710">
    <property type="entry name" value="RmlC-like_jellyroll"/>
</dbReference>
<dbReference type="RefSeq" id="WP_115870311.1">
    <property type="nucleotide sequence ID" value="NZ_QREG01000032.1"/>
</dbReference>
<dbReference type="EMBL" id="QREG01000032">
    <property type="protein sequence ID" value="RED92220.1"/>
    <property type="molecule type" value="Genomic_DNA"/>
</dbReference>
<dbReference type="AlphaFoldDB" id="A0A3D9KWJ9"/>
<dbReference type="Pfam" id="PF00027">
    <property type="entry name" value="cNMP_binding"/>
    <property type="match status" value="1"/>
</dbReference>
<gene>
    <name evidence="2" type="ORF">C7460_13232</name>
</gene>
<dbReference type="Gene3D" id="2.60.120.10">
    <property type="entry name" value="Jelly Rolls"/>
    <property type="match status" value="1"/>
</dbReference>
<proteinExistence type="predicted"/>
<sequence length="191" mass="22310">MKLLLANIAQHLSLPDKDLNKLTSYWKSDQLKKGQFLLQSGQVCKFDTFVLKGSLKASIHNKSTHKEEIIFFAIDDWWATDLHSFHHQSPSYMTIQALEDCEVVKLSHKNFELLLEAYPTMERYFRLILQSHSAALTRRIYHRNALSAQERYLSFLKEYPQLNARIPQYLIASYLGMSAEMLSKIRSQLRS</sequence>
<comment type="caution">
    <text evidence="2">The sequence shown here is derived from an EMBL/GenBank/DDBJ whole genome shotgun (WGS) entry which is preliminary data.</text>
</comment>
<evidence type="ECO:0000313" key="2">
    <source>
        <dbReference type="EMBL" id="RED92220.1"/>
    </source>
</evidence>
<dbReference type="PROSITE" id="PS50042">
    <property type="entry name" value="CNMP_BINDING_3"/>
    <property type="match status" value="1"/>
</dbReference>
<dbReference type="Proteomes" id="UP000256779">
    <property type="component" value="Unassembled WGS sequence"/>
</dbReference>
<organism evidence="2 3">
    <name type="scientific">Marinoscillum furvescens DSM 4134</name>
    <dbReference type="NCBI Taxonomy" id="1122208"/>
    <lineage>
        <taxon>Bacteria</taxon>
        <taxon>Pseudomonadati</taxon>
        <taxon>Bacteroidota</taxon>
        <taxon>Cytophagia</taxon>
        <taxon>Cytophagales</taxon>
        <taxon>Reichenbachiellaceae</taxon>
        <taxon>Marinoscillum</taxon>
    </lineage>
</organism>
<accession>A0A3D9KWJ9</accession>
<keyword evidence="3" id="KW-1185">Reference proteome</keyword>
<evidence type="ECO:0000313" key="3">
    <source>
        <dbReference type="Proteomes" id="UP000256779"/>
    </source>
</evidence>
<dbReference type="CDD" id="cd00038">
    <property type="entry name" value="CAP_ED"/>
    <property type="match status" value="1"/>
</dbReference>
<feature type="domain" description="Cyclic nucleotide-binding" evidence="1">
    <location>
        <begin position="13"/>
        <end position="115"/>
    </location>
</feature>
<protein>
    <submittedName>
        <fullName evidence="2">CRP-like cAMP-binding protein</fullName>
    </submittedName>
</protein>
<dbReference type="SUPFAM" id="SSF51206">
    <property type="entry name" value="cAMP-binding domain-like"/>
    <property type="match status" value="1"/>
</dbReference>
<dbReference type="OrthoDB" id="1933280at2"/>
<dbReference type="InterPro" id="IPR000595">
    <property type="entry name" value="cNMP-bd_dom"/>
</dbReference>
<name>A0A3D9KWJ9_MARFU</name>
<reference evidence="2 3" key="1">
    <citation type="submission" date="2018-07" db="EMBL/GenBank/DDBJ databases">
        <title>Genomic Encyclopedia of Type Strains, Phase IV (KMG-IV): sequencing the most valuable type-strain genomes for metagenomic binning, comparative biology and taxonomic classification.</title>
        <authorList>
            <person name="Goeker M."/>
        </authorList>
    </citation>
    <scope>NUCLEOTIDE SEQUENCE [LARGE SCALE GENOMIC DNA]</scope>
    <source>
        <strain evidence="2 3">DSM 4134</strain>
    </source>
</reference>
<dbReference type="InterPro" id="IPR018490">
    <property type="entry name" value="cNMP-bd_dom_sf"/>
</dbReference>